<feature type="compositionally biased region" description="Acidic residues" evidence="6">
    <location>
        <begin position="468"/>
        <end position="477"/>
    </location>
</feature>
<dbReference type="Pfam" id="PF03914">
    <property type="entry name" value="CBF"/>
    <property type="match status" value="1"/>
</dbReference>
<protein>
    <recommendedName>
        <fullName evidence="5">Nucleolar complex-associated protein 3</fullName>
    </recommendedName>
</protein>
<evidence type="ECO:0000313" key="10">
    <source>
        <dbReference type="Proteomes" id="UP000310108"/>
    </source>
</evidence>
<comment type="subcellular location">
    <subcellularLocation>
        <location evidence="1 5">Nucleus</location>
        <location evidence="1 5">Nucleolus</location>
    </subcellularLocation>
</comment>
<dbReference type="PIRSF" id="PIRSF028977">
    <property type="entry name" value="Nucleolar_complex_p3"/>
    <property type="match status" value="1"/>
</dbReference>
<dbReference type="EMBL" id="PJEX01000326">
    <property type="protein sequence ID" value="TKW51218.1"/>
    <property type="molecule type" value="Genomic_DNA"/>
</dbReference>
<accession>A0A4U6X6Y6</accession>
<evidence type="ECO:0000259" key="8">
    <source>
        <dbReference type="Pfam" id="PF07540"/>
    </source>
</evidence>
<dbReference type="OrthoDB" id="10263597at2759"/>
<feature type="region of interest" description="Disordered" evidence="6">
    <location>
        <begin position="468"/>
        <end position="506"/>
    </location>
</feature>
<name>A0A4U6X6Y6_9PEZI</name>
<comment type="caution">
    <text evidence="9">The sequence shown here is derived from an EMBL/GenBank/DDBJ whole genome shotgun (WGS) entry which is preliminary data.</text>
</comment>
<reference evidence="9 10" key="1">
    <citation type="journal article" date="2019" name="PLoS ONE">
        <title>Comparative genome analysis indicates high evolutionary potential of pathogenicity genes in Colletotrichum tanaceti.</title>
        <authorList>
            <person name="Lelwala R.V."/>
            <person name="Korhonen P.K."/>
            <person name="Young N.D."/>
            <person name="Scott J.B."/>
            <person name="Ades P.A."/>
            <person name="Gasser R.B."/>
            <person name="Taylor P.W.J."/>
        </authorList>
    </citation>
    <scope>NUCLEOTIDE SEQUENCE [LARGE SCALE GENOMIC DNA]</scope>
    <source>
        <strain evidence="9">BRIP57314</strain>
    </source>
</reference>
<dbReference type="Proteomes" id="UP000310108">
    <property type="component" value="Unassembled WGS sequence"/>
</dbReference>
<gene>
    <name evidence="9" type="primary">NOC3</name>
    <name evidence="9" type="ORF">CTA1_12823</name>
</gene>
<evidence type="ECO:0000256" key="5">
    <source>
        <dbReference type="PIRNR" id="PIRNR028977"/>
    </source>
</evidence>
<dbReference type="PANTHER" id="PTHR14428:SF5">
    <property type="entry name" value="NUCLEOLAR COMPLEX PROTEIN 3 HOMOLOG"/>
    <property type="match status" value="1"/>
</dbReference>
<dbReference type="STRING" id="1306861.A0A4U6X6Y6"/>
<comment type="similarity">
    <text evidence="2 5">Belongs to the CBF/MAK21 family.</text>
</comment>
<proteinExistence type="inferred from homology"/>
<feature type="compositionally biased region" description="Basic and acidic residues" evidence="6">
    <location>
        <begin position="110"/>
        <end position="122"/>
    </location>
</feature>
<dbReference type="SUPFAM" id="SSF48371">
    <property type="entry name" value="ARM repeat"/>
    <property type="match status" value="1"/>
</dbReference>
<keyword evidence="3" id="KW-0175">Coiled coil</keyword>
<evidence type="ECO:0000256" key="3">
    <source>
        <dbReference type="ARBA" id="ARBA00023054"/>
    </source>
</evidence>
<feature type="region of interest" description="Disordered" evidence="6">
    <location>
        <begin position="350"/>
        <end position="374"/>
    </location>
</feature>
<feature type="compositionally biased region" description="Acidic residues" evidence="6">
    <location>
        <begin position="82"/>
        <end position="106"/>
    </location>
</feature>
<dbReference type="PANTHER" id="PTHR14428">
    <property type="entry name" value="NUCLEOLAR COMPLEX PROTEIN 3"/>
    <property type="match status" value="1"/>
</dbReference>
<sequence length="707" mass="79329">MSSRATKRRRLTPPPEDEHDTAGKGSKKIQKSFFKSAAGWNLEQDYENRPRKGKKEKKNSNRLPIKTADGRVEQYQSLEGDNRDDDAASVESDGEWLEGREDEDATAEAAAERLRQDRRKEEEESNLPEPVQIHQAKEELAKIAMALNEDPEENVGAFKALAKIGQSRIQAIQKLTLATQLAVYKDVIPGYRIRPVAEDAPVEKLSKEVRKLRAFEQALVSNYQAYIKELAKWAKADIPATRQTGQSISSVAISCACTLVTAVPHFNFRSDLLKILVSKLSKRKIDADYVKCRRSLETLFVEDEEGRPSMEAVSLLTKMMKARGFAVDESVPNLFLHLRLLSEFAGKASQDRVDRDRDPGAPPPQSRKSFKKEFRTKKERKMLKEQKAIEKDMQQADALVSHEERERMQSETLKLVFASYFRILKMRVPHLMGAVLEGLAKYAHLINQDFFGDLLEALKDLIRHAQEDVEDAEDVEGEQSQGAGGDDDDDDDEEEEEDDDGPSRNTTREALLCTVTAFALLAGQDAHNSRAQLHLDLSHFVTHLFTSLPSFSMNPDLELTSKSLHIQPSAAAATRDNRVNLQTTTVLLLRCLTAVLLPAYQIRSVPPLRLAAFSKQLMSAALHVPDKSAQAVLALMQDVSHTHGKKIAALWRTEERKGDGTYNALSESVEGSNPFATTVWEGELLRRHFSPKVREGVKLLEKEISNA</sequence>
<feature type="compositionally biased region" description="Acidic residues" evidence="6">
    <location>
        <begin position="485"/>
        <end position="500"/>
    </location>
</feature>
<dbReference type="GO" id="GO:0005730">
    <property type="term" value="C:nucleolus"/>
    <property type="evidence" value="ECO:0007669"/>
    <property type="project" value="UniProtKB-SubCell"/>
</dbReference>
<dbReference type="GO" id="GO:0042254">
    <property type="term" value="P:ribosome biogenesis"/>
    <property type="evidence" value="ECO:0007669"/>
    <property type="project" value="UniProtKB-KW"/>
</dbReference>
<keyword evidence="4" id="KW-0539">Nucleus</keyword>
<feature type="domain" description="Nucleolar complex-associated protein 3 N-terminal" evidence="8">
    <location>
        <begin position="135"/>
        <end position="226"/>
    </location>
</feature>
<feature type="compositionally biased region" description="Basic and acidic residues" evidence="6">
    <location>
        <begin position="350"/>
        <end position="359"/>
    </location>
</feature>
<dbReference type="InterPro" id="IPR016903">
    <property type="entry name" value="Nucleolar_cplx-assoc_3"/>
</dbReference>
<dbReference type="InterPro" id="IPR005612">
    <property type="entry name" value="CCAAT-binding_factor"/>
</dbReference>
<evidence type="ECO:0000256" key="1">
    <source>
        <dbReference type="ARBA" id="ARBA00004604"/>
    </source>
</evidence>
<feature type="region of interest" description="Disordered" evidence="6">
    <location>
        <begin position="1"/>
        <end position="131"/>
    </location>
</feature>
<dbReference type="AlphaFoldDB" id="A0A4U6X6Y6"/>
<comment type="function">
    <text evidence="5">Required for synthesis of 60S ribosomal subunits and the transport of pre-ribosomes from the nucleoplasm to the cytoplasm.</text>
</comment>
<evidence type="ECO:0000313" key="9">
    <source>
        <dbReference type="EMBL" id="TKW51218.1"/>
    </source>
</evidence>
<dbReference type="InterPro" id="IPR016024">
    <property type="entry name" value="ARM-type_fold"/>
</dbReference>
<keyword evidence="10" id="KW-1185">Reference proteome</keyword>
<organism evidence="9 10">
    <name type="scientific">Colletotrichum tanaceti</name>
    <dbReference type="NCBI Taxonomy" id="1306861"/>
    <lineage>
        <taxon>Eukaryota</taxon>
        <taxon>Fungi</taxon>
        <taxon>Dikarya</taxon>
        <taxon>Ascomycota</taxon>
        <taxon>Pezizomycotina</taxon>
        <taxon>Sordariomycetes</taxon>
        <taxon>Hypocreomycetidae</taxon>
        <taxon>Glomerellales</taxon>
        <taxon>Glomerellaceae</taxon>
        <taxon>Colletotrichum</taxon>
        <taxon>Colletotrichum destructivum species complex</taxon>
    </lineage>
</organism>
<feature type="compositionally biased region" description="Basic residues" evidence="6">
    <location>
        <begin position="1"/>
        <end position="11"/>
    </location>
</feature>
<dbReference type="InterPro" id="IPR011501">
    <property type="entry name" value="Noc3_N"/>
</dbReference>
<evidence type="ECO:0000259" key="7">
    <source>
        <dbReference type="Pfam" id="PF03914"/>
    </source>
</evidence>
<evidence type="ECO:0000256" key="2">
    <source>
        <dbReference type="ARBA" id="ARBA00007797"/>
    </source>
</evidence>
<dbReference type="GO" id="GO:0003682">
    <property type="term" value="F:chromatin binding"/>
    <property type="evidence" value="ECO:0007669"/>
    <property type="project" value="TreeGrafter"/>
</dbReference>
<dbReference type="GO" id="GO:0006270">
    <property type="term" value="P:DNA replication initiation"/>
    <property type="evidence" value="ECO:0007669"/>
    <property type="project" value="TreeGrafter"/>
</dbReference>
<keyword evidence="5" id="KW-0690">Ribosome biogenesis</keyword>
<evidence type="ECO:0000256" key="4">
    <source>
        <dbReference type="ARBA" id="ARBA00023242"/>
    </source>
</evidence>
<dbReference type="Pfam" id="PF07540">
    <property type="entry name" value="NOC3p"/>
    <property type="match status" value="1"/>
</dbReference>
<feature type="domain" description="CCAAT-binding factor" evidence="7">
    <location>
        <begin position="510"/>
        <end position="695"/>
    </location>
</feature>
<evidence type="ECO:0000256" key="6">
    <source>
        <dbReference type="SAM" id="MobiDB-lite"/>
    </source>
</evidence>